<dbReference type="Pfam" id="PF12270">
    <property type="entry name" value="Cyt_c_ox_IV"/>
    <property type="match status" value="1"/>
</dbReference>
<evidence type="ECO:0000256" key="7">
    <source>
        <dbReference type="ARBA" id="ARBA00022967"/>
    </source>
</evidence>
<evidence type="ECO:0000313" key="15">
    <source>
        <dbReference type="Proteomes" id="UP000613840"/>
    </source>
</evidence>
<keyword evidence="5" id="KW-1003">Cell membrane</keyword>
<evidence type="ECO:0000256" key="12">
    <source>
        <dbReference type="ARBA" id="ARBA00047816"/>
    </source>
</evidence>
<dbReference type="PIRSF" id="PIRSF017385">
    <property type="entry name" value="CtaF"/>
    <property type="match status" value="1"/>
</dbReference>
<dbReference type="GO" id="GO:0005886">
    <property type="term" value="C:plasma membrane"/>
    <property type="evidence" value="ECO:0007669"/>
    <property type="project" value="UniProtKB-SubCell"/>
</dbReference>
<evidence type="ECO:0000256" key="8">
    <source>
        <dbReference type="ARBA" id="ARBA00022989"/>
    </source>
</evidence>
<evidence type="ECO:0000256" key="3">
    <source>
        <dbReference type="ARBA" id="ARBA00006870"/>
    </source>
</evidence>
<dbReference type="AlphaFoldDB" id="A0A917S184"/>
<dbReference type="GO" id="GO:0022900">
    <property type="term" value="P:electron transport chain"/>
    <property type="evidence" value="ECO:0007669"/>
    <property type="project" value="InterPro"/>
</dbReference>
<evidence type="ECO:0000256" key="13">
    <source>
        <dbReference type="SAM" id="Phobius"/>
    </source>
</evidence>
<feature type="transmembrane region" description="Helical" evidence="13">
    <location>
        <begin position="73"/>
        <end position="95"/>
    </location>
</feature>
<evidence type="ECO:0000256" key="5">
    <source>
        <dbReference type="ARBA" id="ARBA00022475"/>
    </source>
</evidence>
<reference evidence="14" key="2">
    <citation type="submission" date="2020-09" db="EMBL/GenBank/DDBJ databases">
        <authorList>
            <person name="Sun Q."/>
            <person name="Zhou Y."/>
        </authorList>
    </citation>
    <scope>NUCLEOTIDE SEQUENCE</scope>
    <source>
        <strain evidence="14">CGMCC 4.7306</strain>
    </source>
</reference>
<feature type="transmembrane region" description="Helical" evidence="13">
    <location>
        <begin position="101"/>
        <end position="123"/>
    </location>
</feature>
<keyword evidence="8 13" id="KW-1133">Transmembrane helix</keyword>
<name>A0A917S184_9ACTN</name>
<dbReference type="Proteomes" id="UP000613840">
    <property type="component" value="Unassembled WGS sequence"/>
</dbReference>
<comment type="caution">
    <text evidence="14">The sequence shown here is derived from an EMBL/GenBank/DDBJ whole genome shotgun (WGS) entry which is preliminary data.</text>
</comment>
<evidence type="ECO:0000256" key="6">
    <source>
        <dbReference type="ARBA" id="ARBA00022692"/>
    </source>
</evidence>
<organism evidence="14 15">
    <name type="scientific">Microlunatus endophyticus</name>
    <dbReference type="NCBI Taxonomy" id="1716077"/>
    <lineage>
        <taxon>Bacteria</taxon>
        <taxon>Bacillati</taxon>
        <taxon>Actinomycetota</taxon>
        <taxon>Actinomycetes</taxon>
        <taxon>Propionibacteriales</taxon>
        <taxon>Propionibacteriaceae</taxon>
        <taxon>Microlunatus</taxon>
    </lineage>
</organism>
<keyword evidence="6 13" id="KW-0812">Transmembrane</keyword>
<evidence type="ECO:0000256" key="2">
    <source>
        <dbReference type="ARBA" id="ARBA00004651"/>
    </source>
</evidence>
<evidence type="ECO:0000256" key="10">
    <source>
        <dbReference type="ARBA" id="ARBA00031366"/>
    </source>
</evidence>
<feature type="transmembrane region" description="Helical" evidence="13">
    <location>
        <begin position="5"/>
        <end position="23"/>
    </location>
</feature>
<proteinExistence type="inferred from homology"/>
<comment type="similarity">
    <text evidence="3">Belongs to the cytochrome c oxidase bacterial subunit CtaF family.</text>
</comment>
<reference evidence="14" key="1">
    <citation type="journal article" date="2014" name="Int. J. Syst. Evol. Microbiol.">
        <title>Complete genome sequence of Corynebacterium casei LMG S-19264T (=DSM 44701T), isolated from a smear-ripened cheese.</title>
        <authorList>
            <consortium name="US DOE Joint Genome Institute (JGI-PGF)"/>
            <person name="Walter F."/>
            <person name="Albersmeier A."/>
            <person name="Kalinowski J."/>
            <person name="Ruckert C."/>
        </authorList>
    </citation>
    <scope>NUCLEOTIDE SEQUENCE</scope>
    <source>
        <strain evidence="14">CGMCC 4.7306</strain>
    </source>
</reference>
<evidence type="ECO:0000256" key="9">
    <source>
        <dbReference type="ARBA" id="ARBA00023136"/>
    </source>
</evidence>
<gene>
    <name evidence="14" type="primary">ctaF</name>
    <name evidence="14" type="ORF">GCM10011575_02810</name>
</gene>
<keyword evidence="7" id="KW-1278">Translocase</keyword>
<evidence type="ECO:0000256" key="1">
    <source>
        <dbReference type="ARBA" id="ARBA00002536"/>
    </source>
</evidence>
<dbReference type="EMBL" id="BMMZ01000001">
    <property type="protein sequence ID" value="GGL48403.1"/>
    <property type="molecule type" value="Genomic_DNA"/>
</dbReference>
<evidence type="ECO:0000256" key="4">
    <source>
        <dbReference type="ARBA" id="ARBA00012949"/>
    </source>
</evidence>
<sequence length="129" mass="14281">MEAWIFAILTVFFLIVTPAYWFVTHETTGTAALTLTFFLSLMIAGYLSLIARRIDARPEDKREGEIVEGAGEVGFFSPSSVWPLFCGLSLALVMVGLVIGWWLVIIAGALGVVALTGLIYQYYRGEFQH</sequence>
<dbReference type="EC" id="7.1.1.9" evidence="4"/>
<dbReference type="GO" id="GO:0004129">
    <property type="term" value="F:cytochrome-c oxidase activity"/>
    <property type="evidence" value="ECO:0007669"/>
    <property type="project" value="UniProtKB-EC"/>
</dbReference>
<comment type="catalytic activity">
    <reaction evidence="12">
        <text>4 Fe(II)-[cytochrome c] + O2 + 8 H(+)(in) = 4 Fe(III)-[cytochrome c] + 2 H2O + 4 H(+)(out)</text>
        <dbReference type="Rhea" id="RHEA:11436"/>
        <dbReference type="Rhea" id="RHEA-COMP:10350"/>
        <dbReference type="Rhea" id="RHEA-COMP:14399"/>
        <dbReference type="ChEBI" id="CHEBI:15377"/>
        <dbReference type="ChEBI" id="CHEBI:15378"/>
        <dbReference type="ChEBI" id="CHEBI:15379"/>
        <dbReference type="ChEBI" id="CHEBI:29033"/>
        <dbReference type="ChEBI" id="CHEBI:29034"/>
        <dbReference type="EC" id="7.1.1.9"/>
    </reaction>
</comment>
<dbReference type="InterPro" id="IPR021050">
    <property type="entry name" value="Cyt_c_oxidase_su4_actinobac"/>
</dbReference>
<evidence type="ECO:0000313" key="14">
    <source>
        <dbReference type="EMBL" id="GGL48403.1"/>
    </source>
</evidence>
<keyword evidence="15" id="KW-1185">Reference proteome</keyword>
<evidence type="ECO:0000256" key="11">
    <source>
        <dbReference type="ARBA" id="ARBA00031401"/>
    </source>
</evidence>
<comment type="function">
    <text evidence="1">Part of cytochrome c oxidase, its function is unknown.</text>
</comment>
<protein>
    <recommendedName>
        <fullName evidence="4">cytochrome-c oxidase</fullName>
        <ecNumber evidence="4">7.1.1.9</ecNumber>
    </recommendedName>
    <alternativeName>
        <fullName evidence="11">Cytochrome aa3 subunit 4</fullName>
    </alternativeName>
    <alternativeName>
        <fullName evidence="10">Cytochrome c oxidase polypeptide IV</fullName>
    </alternativeName>
</protein>
<keyword evidence="9 13" id="KW-0472">Membrane</keyword>
<accession>A0A917S184</accession>
<feature type="transmembrane region" description="Helical" evidence="13">
    <location>
        <begin position="29"/>
        <end position="52"/>
    </location>
</feature>
<comment type="subcellular location">
    <subcellularLocation>
        <location evidence="2">Cell membrane</location>
        <topology evidence="2">Multi-pass membrane protein</topology>
    </subcellularLocation>
</comment>